<keyword evidence="3" id="KW-1185">Reference proteome</keyword>
<evidence type="ECO:0000256" key="1">
    <source>
        <dbReference type="SAM" id="SignalP"/>
    </source>
</evidence>
<dbReference type="Proteomes" id="UP000427769">
    <property type="component" value="Chromosome"/>
</dbReference>
<feature type="signal peptide" evidence="1">
    <location>
        <begin position="1"/>
        <end position="22"/>
    </location>
</feature>
<sequence>MGPKQLLRYGFFLLMAAAVPVAVCGSDKPDMILERFSKMDPGGAVTGWTPMTFDKIEAHTRYTLVNDGGRTVLRADSQASASGLVRKLDADPGAYPLLSWEWKVNRVIAKGDVTQKSGDDYPARIYVTFAENPEDLSFFQRTRLAAVRMVYGKTPPSAALAYVWGNRAPVETIHPNPYTDRVQMIVVESGPVHLNQWRMHRRNIVEDFRRAFGKNPPRLSGVAVMTDTDNTGESATAWYGDVVFSRKMEE</sequence>
<protein>
    <recommendedName>
        <fullName evidence="4">DUF3047 domain-containing protein</fullName>
    </recommendedName>
</protein>
<organism evidence="2 3">
    <name type="scientific">Desulfosarcina widdelii</name>
    <dbReference type="NCBI Taxonomy" id="947919"/>
    <lineage>
        <taxon>Bacteria</taxon>
        <taxon>Pseudomonadati</taxon>
        <taxon>Thermodesulfobacteriota</taxon>
        <taxon>Desulfobacteria</taxon>
        <taxon>Desulfobacterales</taxon>
        <taxon>Desulfosarcinaceae</taxon>
        <taxon>Desulfosarcina</taxon>
    </lineage>
</organism>
<reference evidence="2 3" key="1">
    <citation type="submission" date="2019-11" db="EMBL/GenBank/DDBJ databases">
        <title>Comparative genomics of hydrocarbon-degrading Desulfosarcina strains.</title>
        <authorList>
            <person name="Watanabe M."/>
            <person name="Kojima H."/>
            <person name="Fukui M."/>
        </authorList>
    </citation>
    <scope>NUCLEOTIDE SEQUENCE [LARGE SCALE GENOMIC DNA]</scope>
    <source>
        <strain evidence="2 3">PP31</strain>
    </source>
</reference>
<gene>
    <name evidence="2" type="ORF">DSCW_10960</name>
</gene>
<dbReference type="AlphaFoldDB" id="A0A5K7Z0A2"/>
<dbReference type="RefSeq" id="WP_197740495.1">
    <property type="nucleotide sequence ID" value="NZ_AP021875.1"/>
</dbReference>
<dbReference type="EMBL" id="AP021875">
    <property type="protein sequence ID" value="BBO73679.1"/>
    <property type="molecule type" value="Genomic_DNA"/>
</dbReference>
<evidence type="ECO:0000313" key="3">
    <source>
        <dbReference type="Proteomes" id="UP000427769"/>
    </source>
</evidence>
<feature type="chain" id="PRO_5024366708" description="DUF3047 domain-containing protein" evidence="1">
    <location>
        <begin position="23"/>
        <end position="250"/>
    </location>
</feature>
<evidence type="ECO:0008006" key="4">
    <source>
        <dbReference type="Google" id="ProtNLM"/>
    </source>
</evidence>
<name>A0A5K7Z0A2_9BACT</name>
<dbReference type="KEGG" id="dwd:DSCW_10960"/>
<accession>A0A5K7Z0A2</accession>
<keyword evidence="1" id="KW-0732">Signal</keyword>
<proteinExistence type="predicted"/>
<dbReference type="Pfam" id="PF11249">
    <property type="entry name" value="DUF3047"/>
    <property type="match status" value="1"/>
</dbReference>
<dbReference type="InterPro" id="IPR021409">
    <property type="entry name" value="DUF3047"/>
</dbReference>
<evidence type="ECO:0000313" key="2">
    <source>
        <dbReference type="EMBL" id="BBO73679.1"/>
    </source>
</evidence>